<evidence type="ECO:0000313" key="2">
    <source>
        <dbReference type="EMBL" id="KAK9730925.1"/>
    </source>
</evidence>
<proteinExistence type="predicted"/>
<organism evidence="2 3">
    <name type="scientific">Popillia japonica</name>
    <name type="common">Japanese beetle</name>
    <dbReference type="NCBI Taxonomy" id="7064"/>
    <lineage>
        <taxon>Eukaryota</taxon>
        <taxon>Metazoa</taxon>
        <taxon>Ecdysozoa</taxon>
        <taxon>Arthropoda</taxon>
        <taxon>Hexapoda</taxon>
        <taxon>Insecta</taxon>
        <taxon>Pterygota</taxon>
        <taxon>Neoptera</taxon>
        <taxon>Endopterygota</taxon>
        <taxon>Coleoptera</taxon>
        <taxon>Polyphaga</taxon>
        <taxon>Scarabaeiformia</taxon>
        <taxon>Scarabaeidae</taxon>
        <taxon>Rutelinae</taxon>
        <taxon>Popillia</taxon>
    </lineage>
</organism>
<comment type="caution">
    <text evidence="2">The sequence shown here is derived from an EMBL/GenBank/DDBJ whole genome shotgun (WGS) entry which is preliminary data.</text>
</comment>
<dbReference type="AlphaFoldDB" id="A0AAW1L7V0"/>
<feature type="coiled-coil region" evidence="1">
    <location>
        <begin position="55"/>
        <end position="121"/>
    </location>
</feature>
<evidence type="ECO:0000313" key="3">
    <source>
        <dbReference type="Proteomes" id="UP001458880"/>
    </source>
</evidence>
<keyword evidence="1" id="KW-0175">Coiled coil</keyword>
<evidence type="ECO:0000256" key="1">
    <source>
        <dbReference type="SAM" id="Coils"/>
    </source>
</evidence>
<feature type="coiled-coil region" evidence="1">
    <location>
        <begin position="312"/>
        <end position="346"/>
    </location>
</feature>
<protein>
    <submittedName>
        <fullName evidence="2">Uncharacterized protein</fullName>
    </submittedName>
</protein>
<dbReference type="Proteomes" id="UP001458880">
    <property type="component" value="Unassembled WGS sequence"/>
</dbReference>
<gene>
    <name evidence="2" type="ORF">QE152_g14082</name>
</gene>
<reference evidence="2 3" key="1">
    <citation type="journal article" date="2024" name="BMC Genomics">
        <title>De novo assembly and annotation of Popillia japonica's genome with initial clues to its potential as an invasive pest.</title>
        <authorList>
            <person name="Cucini C."/>
            <person name="Boschi S."/>
            <person name="Funari R."/>
            <person name="Cardaioli E."/>
            <person name="Iannotti N."/>
            <person name="Marturano G."/>
            <person name="Paoli F."/>
            <person name="Bruttini M."/>
            <person name="Carapelli A."/>
            <person name="Frati F."/>
            <person name="Nardi F."/>
        </authorList>
    </citation>
    <scope>NUCLEOTIDE SEQUENCE [LARGE SCALE GENOMIC DNA]</scope>
    <source>
        <strain evidence="2">DMR45628</strain>
    </source>
</reference>
<feature type="coiled-coil region" evidence="1">
    <location>
        <begin position="150"/>
        <end position="205"/>
    </location>
</feature>
<feature type="coiled-coil region" evidence="1">
    <location>
        <begin position="249"/>
        <end position="283"/>
    </location>
</feature>
<dbReference type="EMBL" id="JASPKY010000140">
    <property type="protein sequence ID" value="KAK9730925.1"/>
    <property type="molecule type" value="Genomic_DNA"/>
</dbReference>
<name>A0AAW1L7V0_POPJA</name>
<keyword evidence="3" id="KW-1185">Reference proteome</keyword>
<sequence length="634" mass="75134">MGTSSGTGPYIGMYRGRFSDYVNEYDDVVQEVVREKNKQVSILQKTLNDRETELLTFKKNQEKELETRLQQWNALEYYSPNEILEWRIKYQSAISDRHELINDLSENKKELYNLNREHSKLETYNTRLKNSLEHITKDNCKLKEDNKLSKKVYKKDISELKWQLEQVQHKMNNLEVDNRQLQTSIQEWQAKCQRLMTDKQALMIENAKETANLNRKNSSLQTCTLQLKNALEQATTDNSKLKPENSNEIFELKNTLNDMQEQINNAELENKKLQTSNLNMRDQLDKVNESRSTLMKEIHGREQAITGHKSTAIRLEDDLRQYYQNIEELKERLAKETNIEELKERLAKETVTDKTLRKIIQIYSRIEELQQVIATKKDIVVKTIKENDHNDKVKLIDKLKLDYDSQAELASKNVIISNANFMHIYDNYKHFSQCNNNNRKEATLRQVYQLEKSVKNFQDRYQDFSERLDKDVEEMEKLEKDLDTNSFAESFTVQEKLYQNVRDVGDEEITYRRKMLQINLKDVRATSTSTKSIILFGIDTKSEYEDRSMISEFLEENGIICETFTTRRLKKSKRGKPLVVEFTDEEIIEKVMELSKKRDWFLGSNPAVKVYTDSNESYLKFYKFILFVLNEIFF</sequence>
<accession>A0AAW1L7V0</accession>